<protein>
    <submittedName>
        <fullName evidence="7">LysR family transcriptional regulator</fullName>
    </submittedName>
</protein>
<keyword evidence="2" id="KW-0805">Transcription regulation</keyword>
<feature type="domain" description="HTH lysR-type" evidence="6">
    <location>
        <begin position="4"/>
        <end position="61"/>
    </location>
</feature>
<keyword evidence="3" id="KW-0238">DNA-binding</keyword>
<dbReference type="SUPFAM" id="SSF53850">
    <property type="entry name" value="Periplasmic binding protein-like II"/>
    <property type="match status" value="1"/>
</dbReference>
<dbReference type="InterPro" id="IPR036388">
    <property type="entry name" value="WH-like_DNA-bd_sf"/>
</dbReference>
<gene>
    <name evidence="7" type="ORF">GCM10009559_01720</name>
</gene>
<keyword evidence="4" id="KW-0804">Transcription</keyword>
<proteinExistence type="inferred from homology"/>
<dbReference type="PANTHER" id="PTHR30346:SF0">
    <property type="entry name" value="HCA OPERON TRANSCRIPTIONAL ACTIVATOR HCAR"/>
    <property type="match status" value="1"/>
</dbReference>
<reference evidence="7 8" key="1">
    <citation type="journal article" date="2019" name="Int. J. Syst. Evol. Microbiol.">
        <title>The Global Catalogue of Microorganisms (GCM) 10K type strain sequencing project: providing services to taxonomists for standard genome sequencing and annotation.</title>
        <authorList>
            <consortium name="The Broad Institute Genomics Platform"/>
            <consortium name="The Broad Institute Genome Sequencing Center for Infectious Disease"/>
            <person name="Wu L."/>
            <person name="Ma J."/>
        </authorList>
    </citation>
    <scope>NUCLEOTIDE SEQUENCE [LARGE SCALE GENOMIC DNA]</scope>
    <source>
        <strain evidence="7 8">JCM 11117</strain>
    </source>
</reference>
<dbReference type="PANTHER" id="PTHR30346">
    <property type="entry name" value="TRANSCRIPTIONAL DUAL REGULATOR HCAR-RELATED"/>
    <property type="match status" value="1"/>
</dbReference>
<dbReference type="RefSeq" id="WP_343937745.1">
    <property type="nucleotide sequence ID" value="NZ_BAAAHP010000004.1"/>
</dbReference>
<dbReference type="Gene3D" id="1.10.10.10">
    <property type="entry name" value="Winged helix-like DNA-binding domain superfamily/Winged helix DNA-binding domain"/>
    <property type="match status" value="1"/>
</dbReference>
<evidence type="ECO:0000259" key="6">
    <source>
        <dbReference type="PROSITE" id="PS50931"/>
    </source>
</evidence>
<dbReference type="Pfam" id="PF03466">
    <property type="entry name" value="LysR_substrate"/>
    <property type="match status" value="1"/>
</dbReference>
<dbReference type="InterPro" id="IPR036390">
    <property type="entry name" value="WH_DNA-bd_sf"/>
</dbReference>
<evidence type="ECO:0000256" key="2">
    <source>
        <dbReference type="ARBA" id="ARBA00023015"/>
    </source>
</evidence>
<feature type="region of interest" description="Disordered" evidence="5">
    <location>
        <begin position="280"/>
        <end position="301"/>
    </location>
</feature>
<evidence type="ECO:0000313" key="8">
    <source>
        <dbReference type="Proteomes" id="UP001499967"/>
    </source>
</evidence>
<dbReference type="PROSITE" id="PS50931">
    <property type="entry name" value="HTH_LYSR"/>
    <property type="match status" value="1"/>
</dbReference>
<sequence length="301" mass="31787">MGELETRELRYFVTVAEELHFGRAAERLGIAQPPLSRAVQRLERRLGVSLLVRTSRRVELTAAGEVLLAEGRAVLERVTAAERRTRRAGQRGLVVVVKPSGDGGLLPDVLAAYEEDPDAALAEMLMCGMGEQAGLLRAGRGDVALLHVTERTDRTGLDSHELLVERQVAVLPVGHPLAARAALRLADLAGEQVVGGGGELPVRDSGQLVQLVALGRVVAVLPESIRSRLGQDLAAVPLCDAPTVALHVAWPEGSTSRAAAAFVRAAVNVADRHAVANARGEALSPGGAERQHGGFTGTLRQ</sequence>
<evidence type="ECO:0000256" key="1">
    <source>
        <dbReference type="ARBA" id="ARBA00009437"/>
    </source>
</evidence>
<dbReference type="EMBL" id="BAAAHP010000004">
    <property type="protein sequence ID" value="GAA0919604.1"/>
    <property type="molecule type" value="Genomic_DNA"/>
</dbReference>
<dbReference type="PRINTS" id="PR00039">
    <property type="entry name" value="HTHLYSR"/>
</dbReference>
<name>A0ABN1NZU9_9PSEU</name>
<dbReference type="Gene3D" id="3.40.190.10">
    <property type="entry name" value="Periplasmic binding protein-like II"/>
    <property type="match status" value="2"/>
</dbReference>
<comment type="caution">
    <text evidence="7">The sequence shown here is derived from an EMBL/GenBank/DDBJ whole genome shotgun (WGS) entry which is preliminary data.</text>
</comment>
<dbReference type="SUPFAM" id="SSF46785">
    <property type="entry name" value="Winged helix' DNA-binding domain"/>
    <property type="match status" value="1"/>
</dbReference>
<evidence type="ECO:0000313" key="7">
    <source>
        <dbReference type="EMBL" id="GAA0919604.1"/>
    </source>
</evidence>
<keyword evidence="8" id="KW-1185">Reference proteome</keyword>
<organism evidence="7 8">
    <name type="scientific">Pseudonocardia zijingensis</name>
    <dbReference type="NCBI Taxonomy" id="153376"/>
    <lineage>
        <taxon>Bacteria</taxon>
        <taxon>Bacillati</taxon>
        <taxon>Actinomycetota</taxon>
        <taxon>Actinomycetes</taxon>
        <taxon>Pseudonocardiales</taxon>
        <taxon>Pseudonocardiaceae</taxon>
        <taxon>Pseudonocardia</taxon>
    </lineage>
</organism>
<dbReference type="InterPro" id="IPR005119">
    <property type="entry name" value="LysR_subst-bd"/>
</dbReference>
<accession>A0ABN1NZU9</accession>
<evidence type="ECO:0000256" key="5">
    <source>
        <dbReference type="SAM" id="MobiDB-lite"/>
    </source>
</evidence>
<dbReference type="InterPro" id="IPR000847">
    <property type="entry name" value="LysR_HTH_N"/>
</dbReference>
<dbReference type="Proteomes" id="UP001499967">
    <property type="component" value="Unassembled WGS sequence"/>
</dbReference>
<evidence type="ECO:0000256" key="3">
    <source>
        <dbReference type="ARBA" id="ARBA00023125"/>
    </source>
</evidence>
<evidence type="ECO:0000256" key="4">
    <source>
        <dbReference type="ARBA" id="ARBA00023163"/>
    </source>
</evidence>
<dbReference type="Pfam" id="PF00126">
    <property type="entry name" value="HTH_1"/>
    <property type="match status" value="1"/>
</dbReference>
<comment type="similarity">
    <text evidence="1">Belongs to the LysR transcriptional regulatory family.</text>
</comment>